<sequence>MSLDPLIPMNAIITKNSELLSSEIDNEIVMMNVETGKYYGMNSIGSEIWRLLDEPKELKDIHASLLSNFKVEKATCEIEVQSYLKHLLQENLILITNH</sequence>
<organism evidence="1 2">
    <name type="scientific">Acidiluteibacter ferrifornacis</name>
    <dbReference type="NCBI Taxonomy" id="2692424"/>
    <lineage>
        <taxon>Bacteria</taxon>
        <taxon>Pseudomonadati</taxon>
        <taxon>Bacteroidota</taxon>
        <taxon>Flavobacteriia</taxon>
        <taxon>Flavobacteriales</taxon>
        <taxon>Cryomorphaceae</taxon>
        <taxon>Acidiluteibacter</taxon>
    </lineage>
</organism>
<dbReference type="EMBL" id="WWNE01000006">
    <property type="protein sequence ID" value="NBG66175.1"/>
    <property type="molecule type" value="Genomic_DNA"/>
</dbReference>
<dbReference type="InterPro" id="IPR041881">
    <property type="entry name" value="PqqD_sf"/>
</dbReference>
<reference evidence="1 2" key="1">
    <citation type="submission" date="2019-12" db="EMBL/GenBank/DDBJ databases">
        <authorList>
            <person name="Zhao J."/>
        </authorList>
    </citation>
    <scope>NUCLEOTIDE SEQUENCE [LARGE SCALE GENOMIC DNA]</scope>
    <source>
        <strain evidence="1 2">S-15</strain>
    </source>
</reference>
<dbReference type="Gene3D" id="1.10.10.1150">
    <property type="entry name" value="Coenzyme PQQ synthesis protein D (PqqD)"/>
    <property type="match status" value="1"/>
</dbReference>
<dbReference type="Proteomes" id="UP000470771">
    <property type="component" value="Unassembled WGS sequence"/>
</dbReference>
<dbReference type="NCBIfam" id="NF033536">
    <property type="entry name" value="lasso_PqqD_Bac"/>
    <property type="match status" value="1"/>
</dbReference>
<accession>A0A6N9NNT6</accession>
<protein>
    <submittedName>
        <fullName evidence="1">Lasso peptide biosynthesis PqqD family chaperone</fullName>
    </submittedName>
</protein>
<keyword evidence="2" id="KW-1185">Reference proteome</keyword>
<evidence type="ECO:0000313" key="2">
    <source>
        <dbReference type="Proteomes" id="UP000470771"/>
    </source>
</evidence>
<dbReference type="AlphaFoldDB" id="A0A6N9NNT6"/>
<dbReference type="Pfam" id="PF05402">
    <property type="entry name" value="PqqD"/>
    <property type="match status" value="1"/>
</dbReference>
<name>A0A6N9NNT6_9FLAO</name>
<gene>
    <name evidence="1" type="ORF">GQN54_08585</name>
</gene>
<proteinExistence type="predicted"/>
<dbReference type="InterPro" id="IPR008792">
    <property type="entry name" value="PQQD"/>
</dbReference>
<evidence type="ECO:0000313" key="1">
    <source>
        <dbReference type="EMBL" id="NBG66175.1"/>
    </source>
</evidence>
<comment type="caution">
    <text evidence="1">The sequence shown here is derived from an EMBL/GenBank/DDBJ whole genome shotgun (WGS) entry which is preliminary data.</text>
</comment>
<dbReference type="RefSeq" id="WP_160633117.1">
    <property type="nucleotide sequence ID" value="NZ_WWNE01000006.1"/>
</dbReference>